<dbReference type="InterPro" id="IPR055804">
    <property type="entry name" value="DUF7380"/>
</dbReference>
<proteinExistence type="predicted"/>
<reference evidence="3 4" key="1">
    <citation type="submission" date="2020-08" db="EMBL/GenBank/DDBJ databases">
        <title>Genomic Encyclopedia of Type Strains, Phase IV (KMG-IV): sequencing the most valuable type-strain genomes for metagenomic binning, comparative biology and taxonomic classification.</title>
        <authorList>
            <person name="Goeker M."/>
        </authorList>
    </citation>
    <scope>NUCLEOTIDE SEQUENCE [LARGE SCALE GENOMIC DNA]</scope>
    <source>
        <strain evidence="3 4">DSM 4737</strain>
    </source>
</reference>
<keyword evidence="4" id="KW-1185">Reference proteome</keyword>
<sequence>MSESETAAPPHEPVLVAELGDFEGLDIDSVVAGIAPDEWLLRRAFYDAAEAARSTGADGHGRALDLISHLVGLPLRPDDPAGPFGARRVGMDARSHIASDFRGAQSAVLSAIAPEIGNSALRARLADVAWENDHTLTLAGRTAVDAYVTCIDERMTRPNADEDLGERLSLAYAHRAMQISARLHGRRKMPSSVDQAFRRVLEAARHRTDFSAYVRLAHLGVEYGVFSHAEIAPKAEALADAPGPRTWAMARKMAWSLAAEAYNRSGDKAAAARCVGRMVDLTLVLRDEVSSAHTKAYWTRVAIGELRSGGNDKARIQRLRGELRDLQDESLDDYVSQTIPIDVADERAETFDLYDNFDLPQALLQFALIVDSPKRDDLRKEALENLDKFVSKKLFGGSYADAEGKTTSETGAASDQPTEAWFKEEALLSLGIHRSFMVGGHIEPARQAIFDRFPLEQRHFAAIAELSPFIPRGHEYLFALGFARFWQGDFASATYLLTPLIEHGIRHVMLNADVDTSKMKPNLLQQDRALSGLLSSELRPDMDRIFGVDLMFEVEMLFIHQPGPALRHQVAHGMLPAGGCFHPDAVYACWLVYRLACLPLVKYWPTHVAPGIVAML</sequence>
<organism evidence="3 4">
    <name type="scientific">Brevundimonas variabilis</name>
    <dbReference type="NCBI Taxonomy" id="74312"/>
    <lineage>
        <taxon>Bacteria</taxon>
        <taxon>Pseudomonadati</taxon>
        <taxon>Pseudomonadota</taxon>
        <taxon>Alphaproteobacteria</taxon>
        <taxon>Caulobacterales</taxon>
        <taxon>Caulobacteraceae</taxon>
        <taxon>Brevundimonas</taxon>
    </lineage>
</organism>
<dbReference type="Pfam" id="PF24098">
    <property type="entry name" value="DUF7380"/>
    <property type="match status" value="1"/>
</dbReference>
<evidence type="ECO:0000313" key="4">
    <source>
        <dbReference type="Proteomes" id="UP000545037"/>
    </source>
</evidence>
<dbReference type="EMBL" id="JACHOR010000003">
    <property type="protein sequence ID" value="MBB5746568.1"/>
    <property type="molecule type" value="Genomic_DNA"/>
</dbReference>
<dbReference type="RefSeq" id="WP_183213521.1">
    <property type="nucleotide sequence ID" value="NZ_JACHOR010000003.1"/>
</dbReference>
<accession>A0A7W9CJH4</accession>
<dbReference type="Pfam" id="PF13910">
    <property type="entry name" value="DUF4209"/>
    <property type="match status" value="1"/>
</dbReference>
<dbReference type="AlphaFoldDB" id="A0A7W9CJH4"/>
<evidence type="ECO:0000259" key="1">
    <source>
        <dbReference type="Pfam" id="PF13910"/>
    </source>
</evidence>
<evidence type="ECO:0000259" key="2">
    <source>
        <dbReference type="Pfam" id="PF24098"/>
    </source>
</evidence>
<dbReference type="InterPro" id="IPR025209">
    <property type="entry name" value="DUF4209"/>
</dbReference>
<comment type="caution">
    <text evidence="3">The sequence shown here is derived from an EMBL/GenBank/DDBJ whole genome shotgun (WGS) entry which is preliminary data.</text>
</comment>
<evidence type="ECO:0000313" key="3">
    <source>
        <dbReference type="EMBL" id="MBB5746568.1"/>
    </source>
</evidence>
<feature type="domain" description="DUF7380" evidence="2">
    <location>
        <begin position="15"/>
        <end position="191"/>
    </location>
</feature>
<dbReference type="Proteomes" id="UP000545037">
    <property type="component" value="Unassembled WGS sequence"/>
</dbReference>
<protein>
    <recommendedName>
        <fullName evidence="5">DUF4209 domain-containing protein</fullName>
    </recommendedName>
</protein>
<gene>
    <name evidence="3" type="ORF">GGR13_002172</name>
</gene>
<feature type="domain" description="DUF4209" evidence="1">
    <location>
        <begin position="501"/>
        <end position="590"/>
    </location>
</feature>
<evidence type="ECO:0008006" key="5">
    <source>
        <dbReference type="Google" id="ProtNLM"/>
    </source>
</evidence>
<name>A0A7W9CJH4_9CAUL</name>